<organism evidence="1 2">
    <name type="scientific">Hungatella hathewayi DSM 13479</name>
    <dbReference type="NCBI Taxonomy" id="566550"/>
    <lineage>
        <taxon>Bacteria</taxon>
        <taxon>Bacillati</taxon>
        <taxon>Bacillota</taxon>
        <taxon>Clostridia</taxon>
        <taxon>Lachnospirales</taxon>
        <taxon>Lachnospiraceae</taxon>
        <taxon>Hungatella</taxon>
    </lineage>
</organism>
<dbReference type="Proteomes" id="UP000004968">
    <property type="component" value="Unassembled WGS sequence"/>
</dbReference>
<gene>
    <name evidence="1" type="ORF">CLOSTHATH_00289</name>
</gene>
<protein>
    <submittedName>
        <fullName evidence="1">Uncharacterized protein</fullName>
    </submittedName>
</protein>
<sequence length="50" mass="5870">MKVIVYHFFSAFSILEIRSDSYSRSSQPTVAIFTVICYTLNYKYVCEQYG</sequence>
<dbReference type="AlphaFoldDB" id="D3A9L8"/>
<name>D3A9L8_9FIRM</name>
<dbReference type="HOGENOM" id="CLU_3118641_0_0_9"/>
<accession>D3A9L8</accession>
<evidence type="ECO:0000313" key="1">
    <source>
        <dbReference type="EMBL" id="EFD01493.1"/>
    </source>
</evidence>
<reference evidence="1 2" key="1">
    <citation type="submission" date="2010-01" db="EMBL/GenBank/DDBJ databases">
        <authorList>
            <person name="Weinstock G."/>
            <person name="Sodergren E."/>
            <person name="Clifton S."/>
            <person name="Fulton L."/>
            <person name="Fulton B."/>
            <person name="Courtney L."/>
            <person name="Fronick C."/>
            <person name="Harrison M."/>
            <person name="Strong C."/>
            <person name="Farmer C."/>
            <person name="Delahaunty K."/>
            <person name="Markovic C."/>
            <person name="Hall O."/>
            <person name="Minx P."/>
            <person name="Tomlinson C."/>
            <person name="Mitreva M."/>
            <person name="Nelson J."/>
            <person name="Hou S."/>
            <person name="Wollam A."/>
            <person name="Pepin K.H."/>
            <person name="Johnson M."/>
            <person name="Bhonagiri V."/>
            <person name="Nash W.E."/>
            <person name="Warren W."/>
            <person name="Chinwalla A."/>
            <person name="Mardis E.R."/>
            <person name="Wilson R.K."/>
        </authorList>
    </citation>
    <scope>NUCLEOTIDE SEQUENCE [LARGE SCALE GENOMIC DNA]</scope>
    <source>
        <strain evidence="1 2">DSM 13479</strain>
    </source>
</reference>
<proteinExistence type="predicted"/>
<comment type="caution">
    <text evidence="1">The sequence shown here is derived from an EMBL/GenBank/DDBJ whole genome shotgun (WGS) entry which is preliminary data.</text>
</comment>
<dbReference type="EMBL" id="ACIO01000019">
    <property type="protein sequence ID" value="EFD01493.1"/>
    <property type="molecule type" value="Genomic_DNA"/>
</dbReference>
<evidence type="ECO:0000313" key="2">
    <source>
        <dbReference type="Proteomes" id="UP000004968"/>
    </source>
</evidence>